<dbReference type="OrthoDB" id="9812068at2"/>
<comment type="subcellular location">
    <subcellularLocation>
        <location evidence="1">Cellular thylakoid lumen</location>
    </subcellularLocation>
</comment>
<dbReference type="AlphaFoldDB" id="A0A2D2PZ96"/>
<dbReference type="InterPro" id="IPR036034">
    <property type="entry name" value="PDZ_sf"/>
</dbReference>
<evidence type="ECO:0000256" key="8">
    <source>
        <dbReference type="ARBA" id="ARBA00051784"/>
    </source>
</evidence>
<dbReference type="NCBIfam" id="TIGR00225">
    <property type="entry name" value="prc"/>
    <property type="match status" value="1"/>
</dbReference>
<dbReference type="GO" id="GO:0007165">
    <property type="term" value="P:signal transduction"/>
    <property type="evidence" value="ECO:0007669"/>
    <property type="project" value="TreeGrafter"/>
</dbReference>
<keyword evidence="16" id="KW-1185">Reference proteome</keyword>
<dbReference type="GO" id="GO:0030288">
    <property type="term" value="C:outer membrane-bounded periplasmic space"/>
    <property type="evidence" value="ECO:0007669"/>
    <property type="project" value="TreeGrafter"/>
</dbReference>
<protein>
    <recommendedName>
        <fullName evidence="11">Carboxyl-terminal-processing protease</fullName>
        <ecNumber evidence="10">3.4.21.102</ecNumber>
    </recommendedName>
    <alternativeName>
        <fullName evidence="12">CtpA</fullName>
    </alternativeName>
</protein>
<dbReference type="SMART" id="SM00228">
    <property type="entry name" value="PDZ"/>
    <property type="match status" value="1"/>
</dbReference>
<comment type="catalytic activity">
    <reaction evidence="8">
        <text>The enzyme shows specific recognition of a C-terminal tripeptide, Xaa-Yaa-Zaa, in which Xaa is preferably Ala or Leu, Yaa is preferably Ala or Tyr, and Zaa is preferably Ala, but then cleaves at a variable distance from the C-terminus. A typical cleavage is -Ala-Ala-|-Arg-Ala-Ala-Lys-Glu-Asn-Tyr-Ala-Leu-Ala-Ala.</text>
        <dbReference type="EC" id="3.4.21.102"/>
    </reaction>
</comment>
<dbReference type="CDD" id="cd07560">
    <property type="entry name" value="Peptidase_S41_CPP"/>
    <property type="match status" value="1"/>
</dbReference>
<sequence length="433" mass="47727">MGITHRTLVVSTTVVMTALVAVTGAGLHWSRSLASFRQSPKELVDEVWQVIDREYVDATFNGNDWRAVRREFLSRNYSNTEDAYKAAREMLEKLNDPYTRFMDPEQFKSMQIETSGELTGVGITITQDEKTKEITVVSPIEGSPAAEIGLMAKDVILRIDGKSTKGMDINQAVSMIRGPVNTKVRLTIQRGGQVMNFEVTRARIEIHPVRYSVRQTPQGPVGYIRLVTFSSNAAAEMRSAIRDLEKQGVQGYVLDVRSNPGGLLFASAEIARMFLQQGDIVSTVNRQGEADRLRAGRGFLTNKPMVVLIDGGSASASEILAGALQDNNRAVLIGTKTFGKGLVQSVQPVGEGSGIAVTIAKYFTPSGRDINKKGIEPDIEVKLTEQQREQLTREDIATDKDPQFMRAIAVLNERILAEQQRSAQSVQPSRALR</sequence>
<evidence type="ECO:0000256" key="5">
    <source>
        <dbReference type="ARBA" id="ARBA00022801"/>
    </source>
</evidence>
<dbReference type="SMART" id="SM00245">
    <property type="entry name" value="TSPc"/>
    <property type="match status" value="1"/>
</dbReference>
<feature type="domain" description="PDZ" evidence="14">
    <location>
        <begin position="109"/>
        <end position="177"/>
    </location>
</feature>
<dbReference type="Pfam" id="PF03572">
    <property type="entry name" value="Peptidase_S41"/>
    <property type="match status" value="1"/>
</dbReference>
<proteinExistence type="inferred from homology"/>
<evidence type="ECO:0000313" key="15">
    <source>
        <dbReference type="EMBL" id="ATS17575.1"/>
    </source>
</evidence>
<dbReference type="PANTHER" id="PTHR32060:SF30">
    <property type="entry name" value="CARBOXY-TERMINAL PROCESSING PROTEASE CTPA"/>
    <property type="match status" value="1"/>
</dbReference>
<dbReference type="Gene3D" id="2.30.42.10">
    <property type="match status" value="1"/>
</dbReference>
<evidence type="ECO:0000256" key="4">
    <source>
        <dbReference type="ARBA" id="ARBA00022729"/>
    </source>
</evidence>
<evidence type="ECO:0000256" key="7">
    <source>
        <dbReference type="ARBA" id="ARBA00023078"/>
    </source>
</evidence>
<reference evidence="15 16" key="1">
    <citation type="submission" date="2016-11" db="EMBL/GenBank/DDBJ databases">
        <title>Complete genome sequence of thermophilic cyanobacteria strain Synechococcus sp. PCC6715.</title>
        <authorList>
            <person name="Tang J."/>
            <person name="Daroch M."/>
            <person name="Liang Y."/>
            <person name="Jiang D."/>
            <person name="Shah M."/>
        </authorList>
    </citation>
    <scope>NUCLEOTIDE SEQUENCE [LARGE SCALE GENOMIC DNA]</scope>
    <source>
        <strain evidence="15 16">PCC 6715</strain>
    </source>
</reference>
<organism evidence="15 16">
    <name type="scientific">Parathermosynechococcus lividus PCC 6715</name>
    <dbReference type="NCBI Taxonomy" id="1917166"/>
    <lineage>
        <taxon>Bacteria</taxon>
        <taxon>Bacillati</taxon>
        <taxon>Cyanobacteriota</taxon>
        <taxon>Cyanophyceae</taxon>
        <taxon>Acaryochloridales</taxon>
        <taxon>Thermosynechococcaceae</taxon>
        <taxon>Parathermosynechococcus</taxon>
    </lineage>
</organism>
<evidence type="ECO:0000256" key="3">
    <source>
        <dbReference type="ARBA" id="ARBA00022670"/>
    </source>
</evidence>
<dbReference type="FunFam" id="3.90.226.10:FF:000023">
    <property type="entry name" value="Carboxyl-terminal processing protease"/>
    <property type="match status" value="1"/>
</dbReference>
<dbReference type="EC" id="3.4.21.102" evidence="10"/>
<evidence type="ECO:0000256" key="11">
    <source>
        <dbReference type="ARBA" id="ARBA00069724"/>
    </source>
</evidence>
<dbReference type="InterPro" id="IPR054626">
    <property type="entry name" value="Cterm_S41_CtpC"/>
</dbReference>
<gene>
    <name evidence="15" type="ORF">BRW62_01120</name>
</gene>
<dbReference type="PROSITE" id="PS50106">
    <property type="entry name" value="PDZ"/>
    <property type="match status" value="1"/>
</dbReference>
<keyword evidence="5 13" id="KW-0378">Hydrolase</keyword>
<keyword evidence="4" id="KW-0732">Signal</keyword>
<dbReference type="Proteomes" id="UP000231057">
    <property type="component" value="Chromosome"/>
</dbReference>
<evidence type="ECO:0000256" key="13">
    <source>
        <dbReference type="RuleBase" id="RU004404"/>
    </source>
</evidence>
<name>A0A2D2PZ96_PARLV</name>
<keyword evidence="3 13" id="KW-0645">Protease</keyword>
<keyword evidence="6 13" id="KW-0720">Serine protease</keyword>
<dbReference type="RefSeq" id="WP_099797749.1">
    <property type="nucleotide sequence ID" value="NZ_CP018092.1"/>
</dbReference>
<dbReference type="FunFam" id="2.30.42.10:FF:000063">
    <property type="entry name" value="Peptidase, S41 family"/>
    <property type="match status" value="1"/>
</dbReference>
<dbReference type="Gene3D" id="3.30.750.44">
    <property type="match status" value="1"/>
</dbReference>
<dbReference type="Gene3D" id="3.90.226.10">
    <property type="entry name" value="2-enoyl-CoA Hydratase, Chain A, domain 1"/>
    <property type="match status" value="1"/>
</dbReference>
<dbReference type="KEGG" id="slw:BRW62_01120"/>
<evidence type="ECO:0000256" key="6">
    <source>
        <dbReference type="ARBA" id="ARBA00022825"/>
    </source>
</evidence>
<evidence type="ECO:0000256" key="2">
    <source>
        <dbReference type="ARBA" id="ARBA00009179"/>
    </source>
</evidence>
<dbReference type="InterPro" id="IPR001478">
    <property type="entry name" value="PDZ"/>
</dbReference>
<dbReference type="FunFam" id="3.30.750.44:FF:000002">
    <property type="entry name" value="carboxyl-terminal-processing peptidase 2, chloroplastic"/>
    <property type="match status" value="1"/>
</dbReference>
<dbReference type="NCBIfam" id="NF045590">
    <property type="entry name" value="Cterm_S41_CtpC"/>
    <property type="match status" value="1"/>
</dbReference>
<dbReference type="EMBL" id="CP018092">
    <property type="protein sequence ID" value="ATS17575.1"/>
    <property type="molecule type" value="Genomic_DNA"/>
</dbReference>
<evidence type="ECO:0000256" key="9">
    <source>
        <dbReference type="ARBA" id="ARBA00053093"/>
    </source>
</evidence>
<reference evidence="16" key="2">
    <citation type="journal article" date="2022" name="Front. Microbiol.">
        <title>Comparative Genomic Analysis Revealed Distinct Molecular Components and Organization of CO2-Concentrating Mechanism in Thermophilic Cyanobacteria.</title>
        <authorList>
            <person name="Tang J."/>
            <person name="Zhou H."/>
            <person name="Yao D."/>
            <person name="Riaz S."/>
            <person name="You D."/>
            <person name="Klepacz-Smolka A."/>
            <person name="Daroch M."/>
        </authorList>
    </citation>
    <scope>NUCLEOTIDE SEQUENCE [LARGE SCALE GENOMIC DNA]</scope>
    <source>
        <strain evidence="16">PCC 6715</strain>
    </source>
</reference>
<dbReference type="GO" id="GO:0004252">
    <property type="term" value="F:serine-type endopeptidase activity"/>
    <property type="evidence" value="ECO:0007669"/>
    <property type="project" value="UniProtKB-EC"/>
</dbReference>
<dbReference type="GO" id="GO:0031979">
    <property type="term" value="C:plasma membrane-derived thylakoid lumen"/>
    <property type="evidence" value="ECO:0007669"/>
    <property type="project" value="UniProtKB-SubCell"/>
</dbReference>
<comment type="similarity">
    <text evidence="2 13">Belongs to the peptidase S41A family.</text>
</comment>
<evidence type="ECO:0000259" key="14">
    <source>
        <dbReference type="PROSITE" id="PS50106"/>
    </source>
</evidence>
<dbReference type="InterPro" id="IPR005151">
    <property type="entry name" value="Tail-specific_protease"/>
</dbReference>
<dbReference type="SUPFAM" id="SSF52096">
    <property type="entry name" value="ClpP/crotonase"/>
    <property type="match status" value="1"/>
</dbReference>
<dbReference type="InterPro" id="IPR041489">
    <property type="entry name" value="PDZ_6"/>
</dbReference>
<dbReference type="CDD" id="cd06782">
    <property type="entry name" value="cpPDZ_CPP-like"/>
    <property type="match status" value="1"/>
</dbReference>
<dbReference type="InterPro" id="IPR004447">
    <property type="entry name" value="Peptidase_S41A"/>
</dbReference>
<comment type="function">
    <text evidence="9">Cleavage of the 16 C-terminal residues from the D1 precursor of photosystem II (PSII). This proteolytic processing is necessary to allow the light-driven assembly of the oxygen-evolving cluster (a tetranuclear manganese), which is responsible for photosynthetic water oxidation.</text>
</comment>
<dbReference type="GO" id="GO:0006508">
    <property type="term" value="P:proteolysis"/>
    <property type="evidence" value="ECO:0007669"/>
    <property type="project" value="UniProtKB-KW"/>
</dbReference>
<dbReference type="SUPFAM" id="SSF50156">
    <property type="entry name" value="PDZ domain-like"/>
    <property type="match status" value="1"/>
</dbReference>
<dbReference type="PANTHER" id="PTHR32060">
    <property type="entry name" value="TAIL-SPECIFIC PROTEASE"/>
    <property type="match status" value="1"/>
</dbReference>
<evidence type="ECO:0000256" key="12">
    <source>
        <dbReference type="ARBA" id="ARBA00080563"/>
    </source>
</evidence>
<dbReference type="Pfam" id="PF17820">
    <property type="entry name" value="PDZ_6"/>
    <property type="match status" value="1"/>
</dbReference>
<evidence type="ECO:0000256" key="1">
    <source>
        <dbReference type="ARBA" id="ARBA00004518"/>
    </source>
</evidence>
<evidence type="ECO:0000256" key="10">
    <source>
        <dbReference type="ARBA" id="ARBA00066637"/>
    </source>
</evidence>
<accession>A0A2D2PZ96</accession>
<keyword evidence="7" id="KW-0793">Thylakoid</keyword>
<evidence type="ECO:0000313" key="16">
    <source>
        <dbReference type="Proteomes" id="UP000231057"/>
    </source>
</evidence>
<dbReference type="InterPro" id="IPR029045">
    <property type="entry name" value="ClpP/crotonase-like_dom_sf"/>
</dbReference>